<gene>
    <name evidence="2" type="ORF">EYF80_004042</name>
</gene>
<proteinExistence type="predicted"/>
<feature type="compositionally biased region" description="Basic residues" evidence="1">
    <location>
        <begin position="91"/>
        <end position="104"/>
    </location>
</feature>
<reference evidence="2 3" key="1">
    <citation type="submission" date="2019-03" db="EMBL/GenBank/DDBJ databases">
        <title>First draft genome of Liparis tanakae, snailfish: a comprehensive survey of snailfish specific genes.</title>
        <authorList>
            <person name="Kim W."/>
            <person name="Song I."/>
            <person name="Jeong J.-H."/>
            <person name="Kim D."/>
            <person name="Kim S."/>
            <person name="Ryu S."/>
            <person name="Song J.Y."/>
            <person name="Lee S.K."/>
        </authorList>
    </citation>
    <scope>NUCLEOTIDE SEQUENCE [LARGE SCALE GENOMIC DNA]</scope>
    <source>
        <tissue evidence="2">Muscle</tissue>
    </source>
</reference>
<feature type="compositionally biased region" description="Acidic residues" evidence="1">
    <location>
        <begin position="71"/>
        <end position="84"/>
    </location>
</feature>
<organism evidence="2 3">
    <name type="scientific">Liparis tanakae</name>
    <name type="common">Tanaka's snailfish</name>
    <dbReference type="NCBI Taxonomy" id="230148"/>
    <lineage>
        <taxon>Eukaryota</taxon>
        <taxon>Metazoa</taxon>
        <taxon>Chordata</taxon>
        <taxon>Craniata</taxon>
        <taxon>Vertebrata</taxon>
        <taxon>Euteleostomi</taxon>
        <taxon>Actinopterygii</taxon>
        <taxon>Neopterygii</taxon>
        <taxon>Teleostei</taxon>
        <taxon>Neoteleostei</taxon>
        <taxon>Acanthomorphata</taxon>
        <taxon>Eupercaria</taxon>
        <taxon>Perciformes</taxon>
        <taxon>Cottioidei</taxon>
        <taxon>Cottales</taxon>
        <taxon>Liparidae</taxon>
        <taxon>Liparis</taxon>
    </lineage>
</organism>
<evidence type="ECO:0000313" key="3">
    <source>
        <dbReference type="Proteomes" id="UP000314294"/>
    </source>
</evidence>
<comment type="caution">
    <text evidence="2">The sequence shown here is derived from an EMBL/GenBank/DDBJ whole genome shotgun (WGS) entry which is preliminary data.</text>
</comment>
<keyword evidence="3" id="KW-1185">Reference proteome</keyword>
<name>A0A4Z2J5Y5_9TELE</name>
<feature type="region of interest" description="Disordered" evidence="1">
    <location>
        <begin position="43"/>
        <end position="119"/>
    </location>
</feature>
<accession>A0A4Z2J5Y5</accession>
<sequence length="192" mass="21915">MSRRSRWPLSCVRQADCGRLPVKPLACRCQHAHILFSTLLGFEPGGSSHRNNRGSAEVEPEPYPQHSGAREEEDERAAEQEKEEGEGGRGGGRRRREWRRRRGGRGQERVREKGGEQGGMQTKLLLQNRHKVLSTRQNARPRWADRPEERLLHWLQHKTRGEIGKLDPCPVLQPLAQPTGHLQLRPATAEIL</sequence>
<evidence type="ECO:0000313" key="2">
    <source>
        <dbReference type="EMBL" id="TNN85795.1"/>
    </source>
</evidence>
<dbReference type="Proteomes" id="UP000314294">
    <property type="component" value="Unassembled WGS sequence"/>
</dbReference>
<dbReference type="AlphaFoldDB" id="A0A4Z2J5Y5"/>
<protein>
    <submittedName>
        <fullName evidence="2">Uncharacterized protein</fullName>
    </submittedName>
</protein>
<dbReference type="EMBL" id="SRLO01000019">
    <property type="protein sequence ID" value="TNN85795.1"/>
    <property type="molecule type" value="Genomic_DNA"/>
</dbReference>
<evidence type="ECO:0000256" key="1">
    <source>
        <dbReference type="SAM" id="MobiDB-lite"/>
    </source>
</evidence>
<feature type="compositionally biased region" description="Basic and acidic residues" evidence="1">
    <location>
        <begin position="105"/>
        <end position="115"/>
    </location>
</feature>